<dbReference type="EMBL" id="ASPP01005266">
    <property type="protein sequence ID" value="ETO30867.1"/>
    <property type="molecule type" value="Genomic_DNA"/>
</dbReference>
<feature type="compositionally biased region" description="Low complexity" evidence="1">
    <location>
        <begin position="1093"/>
        <end position="1111"/>
    </location>
</feature>
<feature type="region of interest" description="Disordered" evidence="1">
    <location>
        <begin position="722"/>
        <end position="779"/>
    </location>
</feature>
<feature type="compositionally biased region" description="Basic and acidic residues" evidence="1">
    <location>
        <begin position="436"/>
        <end position="450"/>
    </location>
</feature>
<dbReference type="Proteomes" id="UP000023152">
    <property type="component" value="Unassembled WGS sequence"/>
</dbReference>
<dbReference type="InterPro" id="IPR050164">
    <property type="entry name" value="Peptidase_C19"/>
</dbReference>
<gene>
    <name evidence="3" type="ORF">RFI_06250</name>
</gene>
<feature type="region of interest" description="Disordered" evidence="1">
    <location>
        <begin position="1091"/>
        <end position="1114"/>
    </location>
</feature>
<dbReference type="InterPro" id="IPR028889">
    <property type="entry name" value="USP"/>
</dbReference>
<feature type="domain" description="USP" evidence="2">
    <location>
        <begin position="55"/>
        <end position="1005"/>
    </location>
</feature>
<evidence type="ECO:0000256" key="1">
    <source>
        <dbReference type="SAM" id="MobiDB-lite"/>
    </source>
</evidence>
<feature type="compositionally biased region" description="Basic and acidic residues" evidence="1">
    <location>
        <begin position="459"/>
        <end position="472"/>
    </location>
</feature>
<feature type="region of interest" description="Disordered" evidence="1">
    <location>
        <begin position="436"/>
        <end position="522"/>
    </location>
</feature>
<dbReference type="PANTHER" id="PTHR24006:SF702">
    <property type="entry name" value="UBIQUITIN CARBOXYL-TERMINAL HYDROLASE 47"/>
    <property type="match status" value="1"/>
</dbReference>
<dbReference type="PANTHER" id="PTHR24006">
    <property type="entry name" value="UBIQUITIN CARBOXYL-TERMINAL HYDROLASE"/>
    <property type="match status" value="1"/>
</dbReference>
<feature type="compositionally biased region" description="Basic and acidic residues" evidence="1">
    <location>
        <begin position="378"/>
        <end position="400"/>
    </location>
</feature>
<sequence>MLKQHSNGPDHPLGKEAEVNEKKIEKEKDVVAEENKTEEKKEVNNVVPVKRKAFVGLLNQGATCYLNSLLQSMYFTPELREGLYSLSDEELGVQYLQETEELENKIANGDFKCKEEDVASLVSLGVSTARVYKKKKKKHYTCIHIYMYVYQTHTFAKRALAKANNDVALAKQLLQKGEVPSVKRVVIQLRQLFAQMQCGDVESVSTKEITKSFGWLNKEATIQHDAHELNRILLDALERSIVDTPKKTLINDIFQGTTVHRTLCLECSKVNATKETFLDILVEVENLSHLKQSLDKNVQPEFFVGDNQYFCEHCARKTDAKRTMAYRKLPPVLTVSLKRFVFDLDTLERIKYKKPFAFPLVFDFDPFMEENLEHQIHRTDGKDRLDREMRKKQREDEEKKKKMTKINKVDSLLRITHTILFVCSFVYLLDKNVRKNMKDSNSDGNNKTRDSAAAGNGKEVTKDTLADEERTNSDNATSSAEQSTMKALTLPGHGVPTVEKPSDSNGGDSRRHDNVSASNPWGFEINDFASSAEDEEAMIFEAIQASLAAEAAREHGYAGNNSQQVAGQSQTRTNNENQSNSKVETNNNNTNTNTSANANTNANIATSKESNKPTNPSEQFKEQSPLNYQEAHELFFKHKLGIGIYDFEAKVWKTVLPIQNDATKQQIVVRYIHSDEEKGTEVSSSTVVLSNWPAKNIQYDPSLFKVNDGEALLEKWSQDYKKATSTNPSTTSTNATTTTQAPVSNATPSQQANNDNTVPAANNGDTTTTTDPNEDDWSKKTDFSKFKEIGYLCDNGIVAAAEIHTCKPTKMFIYFIDVWQRVAGEKYTWIDLPNPRLRPKPTAMPPEIIGEYGSGPLSVDTSYSMTGNDLTKPITQVARPQPTYKLEPSKYDPNSKNLYVLTGVVIHSGSPYYGHYHTYIRDFLWEGPRQKTITDKEDAEKEKQNNSKCHISKKKKKKKSTCIEDAEQYWYDFNDSHVSWIDKNAVAKQYGGDHECAYILVYRRWDQMNPSPVALPLSLQQYINEYNLNKKEDRIKAVEESNAIEVKILLPSCFQVNPNDNSLTMQPFVDSLLKQFIRTGRMKQLEMLATTDASSHNNATQSSTATAAQQNESDEKDIEEAFMNGAFPENLNSNEVESVVAEWFRRHTLYVKVDGRKPADTLLPLLKEEFKRVAPDNFDIDKFQLHFIAIPQDRFNQIPYIASLRHYNVATYVSKQVLPLRPLVSGVGSGGDRPKNSKNGALSAVDAVNDQGMASIAKFSAAWTSGKNLADEHESKVLENEQHEEKEVNEDGYHFQFSNRPTLIRDMHFQARIKSCFVWDGKTVNGVPFNLQTARQCFFFICCCC</sequence>
<dbReference type="Pfam" id="PF00443">
    <property type="entry name" value="UCH"/>
    <property type="match status" value="1"/>
</dbReference>
<dbReference type="GO" id="GO:0005829">
    <property type="term" value="C:cytosol"/>
    <property type="evidence" value="ECO:0007669"/>
    <property type="project" value="TreeGrafter"/>
</dbReference>
<reference evidence="3 4" key="1">
    <citation type="journal article" date="2013" name="Curr. Biol.">
        <title>The Genome of the Foraminiferan Reticulomyxa filosa.</title>
        <authorList>
            <person name="Glockner G."/>
            <person name="Hulsmann N."/>
            <person name="Schleicher M."/>
            <person name="Noegel A.A."/>
            <person name="Eichinger L."/>
            <person name="Gallinger C."/>
            <person name="Pawlowski J."/>
            <person name="Sierra R."/>
            <person name="Euteneuer U."/>
            <person name="Pillet L."/>
            <person name="Moustafa A."/>
            <person name="Platzer M."/>
            <person name="Groth M."/>
            <person name="Szafranski K."/>
            <person name="Schliwa M."/>
        </authorList>
    </citation>
    <scope>NUCLEOTIDE SEQUENCE [LARGE SCALE GENOMIC DNA]</scope>
</reference>
<keyword evidence="4" id="KW-1185">Reference proteome</keyword>
<dbReference type="GO" id="GO:0005634">
    <property type="term" value="C:nucleus"/>
    <property type="evidence" value="ECO:0007669"/>
    <property type="project" value="TreeGrafter"/>
</dbReference>
<dbReference type="InterPro" id="IPR001394">
    <property type="entry name" value="Peptidase_C19_UCH"/>
</dbReference>
<feature type="compositionally biased region" description="Low complexity" evidence="1">
    <location>
        <begin position="585"/>
        <end position="599"/>
    </location>
</feature>
<dbReference type="GO" id="GO:0016579">
    <property type="term" value="P:protein deubiquitination"/>
    <property type="evidence" value="ECO:0007669"/>
    <property type="project" value="InterPro"/>
</dbReference>
<organism evidence="3 4">
    <name type="scientific">Reticulomyxa filosa</name>
    <dbReference type="NCBI Taxonomy" id="46433"/>
    <lineage>
        <taxon>Eukaryota</taxon>
        <taxon>Sar</taxon>
        <taxon>Rhizaria</taxon>
        <taxon>Retaria</taxon>
        <taxon>Foraminifera</taxon>
        <taxon>Monothalamids</taxon>
        <taxon>Reticulomyxidae</taxon>
        <taxon>Reticulomyxa</taxon>
    </lineage>
</organism>
<dbReference type="PROSITE" id="PS00972">
    <property type="entry name" value="USP_1"/>
    <property type="match status" value="1"/>
</dbReference>
<accession>X6P028</accession>
<feature type="compositionally biased region" description="Basic and acidic residues" evidence="1">
    <location>
        <begin position="12"/>
        <end position="36"/>
    </location>
</feature>
<feature type="region of interest" description="Disordered" evidence="1">
    <location>
        <begin position="554"/>
        <end position="599"/>
    </location>
</feature>
<dbReference type="PROSITE" id="PS00973">
    <property type="entry name" value="USP_2"/>
    <property type="match status" value="1"/>
</dbReference>
<evidence type="ECO:0000313" key="4">
    <source>
        <dbReference type="Proteomes" id="UP000023152"/>
    </source>
</evidence>
<comment type="caution">
    <text evidence="3">The sequence shown here is derived from an EMBL/GenBank/DDBJ whole genome shotgun (WGS) entry which is preliminary data.</text>
</comment>
<dbReference type="InterPro" id="IPR018200">
    <property type="entry name" value="USP_CS"/>
</dbReference>
<evidence type="ECO:0000259" key="2">
    <source>
        <dbReference type="PROSITE" id="PS50235"/>
    </source>
</evidence>
<name>X6P028_RETFI</name>
<proteinExistence type="predicted"/>
<feature type="compositionally biased region" description="Polar residues" evidence="1">
    <location>
        <begin position="740"/>
        <end position="764"/>
    </location>
</feature>
<dbReference type="PROSITE" id="PS50235">
    <property type="entry name" value="USP_3"/>
    <property type="match status" value="1"/>
</dbReference>
<dbReference type="InterPro" id="IPR038765">
    <property type="entry name" value="Papain-like_cys_pep_sf"/>
</dbReference>
<feature type="compositionally biased region" description="Low complexity" evidence="1">
    <location>
        <begin position="723"/>
        <end position="739"/>
    </location>
</feature>
<dbReference type="Gene3D" id="3.90.70.10">
    <property type="entry name" value="Cysteine proteinases"/>
    <property type="match status" value="2"/>
</dbReference>
<protein>
    <recommendedName>
        <fullName evidence="2">USP domain-containing protein</fullName>
    </recommendedName>
</protein>
<dbReference type="OrthoDB" id="289038at2759"/>
<dbReference type="SUPFAM" id="SSF54001">
    <property type="entry name" value="Cysteine proteinases"/>
    <property type="match status" value="1"/>
</dbReference>
<dbReference type="GO" id="GO:0004843">
    <property type="term" value="F:cysteine-type deubiquitinase activity"/>
    <property type="evidence" value="ECO:0007669"/>
    <property type="project" value="InterPro"/>
</dbReference>
<evidence type="ECO:0000313" key="3">
    <source>
        <dbReference type="EMBL" id="ETO30867.1"/>
    </source>
</evidence>
<feature type="compositionally biased region" description="Polar residues" evidence="1">
    <location>
        <begin position="473"/>
        <end position="486"/>
    </location>
</feature>
<feature type="region of interest" description="Disordered" evidence="1">
    <location>
        <begin position="378"/>
        <end position="403"/>
    </location>
</feature>
<feature type="region of interest" description="Disordered" evidence="1">
    <location>
        <begin position="1"/>
        <end position="36"/>
    </location>
</feature>
<feature type="compositionally biased region" description="Polar residues" evidence="1">
    <location>
        <begin position="559"/>
        <end position="584"/>
    </location>
</feature>